<organism evidence="2 3">
    <name type="scientific">Arcobacter caeni</name>
    <dbReference type="NCBI Taxonomy" id="1912877"/>
    <lineage>
        <taxon>Bacteria</taxon>
        <taxon>Pseudomonadati</taxon>
        <taxon>Campylobacterota</taxon>
        <taxon>Epsilonproteobacteria</taxon>
        <taxon>Campylobacterales</taxon>
        <taxon>Arcobacteraceae</taxon>
        <taxon>Arcobacter</taxon>
    </lineage>
</organism>
<keyword evidence="1" id="KW-0812">Transmembrane</keyword>
<dbReference type="OrthoDB" id="5338931at2"/>
<dbReference type="Proteomes" id="UP000251135">
    <property type="component" value="Unassembled WGS sequence"/>
</dbReference>
<sequence>MFSFIKAIQNLLGELKKKKGLWFTILSVLSIFGITLSMYLLTTMTTKIAEEVYANMSVTYKSNLEYKFEDKQKEFKRIVLGLKNNDNFKNNLSNKQIIDSIMDVYNKSLIESGFDSISMSFYPTVYQTSQYRTIINSVINRKITSFGIEVLPDGPNIVYIEPIILGENVLGVVEIKESLVSLKKDFERNKQSIFLALIQEKMMSHLAIDAKNGRYRPIVDDLRVEEQKYDGAFFTNVMEEGLTGFKELKDKGYVVNKEYFKTYKEMVDVNGVTIGYLLVGEKVKGNDGFVSIVDKMTKSVTMIALGLVISILLFMF</sequence>
<evidence type="ECO:0000313" key="2">
    <source>
        <dbReference type="EMBL" id="PUE66662.1"/>
    </source>
</evidence>
<dbReference type="AlphaFoldDB" id="A0A363D5T7"/>
<comment type="caution">
    <text evidence="2">The sequence shown here is derived from an EMBL/GenBank/DDBJ whole genome shotgun (WGS) entry which is preliminary data.</text>
</comment>
<dbReference type="RefSeq" id="WP_108557771.1">
    <property type="nucleotide sequence ID" value="NZ_MUXE01000001.1"/>
</dbReference>
<keyword evidence="1" id="KW-1133">Transmembrane helix</keyword>
<evidence type="ECO:0000256" key="1">
    <source>
        <dbReference type="SAM" id="Phobius"/>
    </source>
</evidence>
<reference evidence="2 3" key="1">
    <citation type="submission" date="2017-02" db="EMBL/GenBank/DDBJ databases">
        <title>Arcobacter caeni sp. nov, a new Arcobacter species isolated from reclaimed water.</title>
        <authorList>
            <person name="Figueras M.J."/>
            <person name="Perez-Cataluna A."/>
            <person name="Salas-Masso N."/>
        </authorList>
    </citation>
    <scope>NUCLEOTIDE SEQUENCE [LARGE SCALE GENOMIC DNA]</scope>
    <source>
        <strain evidence="2 3">RW17-10</strain>
    </source>
</reference>
<gene>
    <name evidence="2" type="ORF">B0174_01010</name>
</gene>
<keyword evidence="3" id="KW-1185">Reference proteome</keyword>
<name>A0A363D5T7_9BACT</name>
<accession>A0A363D5T7</accession>
<evidence type="ECO:0008006" key="4">
    <source>
        <dbReference type="Google" id="ProtNLM"/>
    </source>
</evidence>
<feature type="transmembrane region" description="Helical" evidence="1">
    <location>
        <begin position="21"/>
        <end position="41"/>
    </location>
</feature>
<keyword evidence="1" id="KW-0472">Membrane</keyword>
<evidence type="ECO:0000313" key="3">
    <source>
        <dbReference type="Proteomes" id="UP000251135"/>
    </source>
</evidence>
<protein>
    <recommendedName>
        <fullName evidence="4">Double Cache domain-containing protein</fullName>
    </recommendedName>
</protein>
<proteinExistence type="predicted"/>
<dbReference type="EMBL" id="MUXE01000001">
    <property type="protein sequence ID" value="PUE66662.1"/>
    <property type="molecule type" value="Genomic_DNA"/>
</dbReference>